<evidence type="ECO:0000256" key="1">
    <source>
        <dbReference type="SAM" id="MobiDB-lite"/>
    </source>
</evidence>
<evidence type="ECO:0000313" key="4">
    <source>
        <dbReference type="Proteomes" id="UP001589896"/>
    </source>
</evidence>
<keyword evidence="4" id="KW-1185">Reference proteome</keyword>
<dbReference type="CDD" id="cd00085">
    <property type="entry name" value="HNHc"/>
    <property type="match status" value="1"/>
</dbReference>
<dbReference type="Pfam" id="PF02720">
    <property type="entry name" value="DUF222"/>
    <property type="match status" value="1"/>
</dbReference>
<organism evidence="3 4">
    <name type="scientific">Lysobacter korlensis</name>
    <dbReference type="NCBI Taxonomy" id="553636"/>
    <lineage>
        <taxon>Bacteria</taxon>
        <taxon>Pseudomonadati</taxon>
        <taxon>Pseudomonadota</taxon>
        <taxon>Gammaproteobacteria</taxon>
        <taxon>Lysobacterales</taxon>
        <taxon>Lysobacteraceae</taxon>
        <taxon>Lysobacter</taxon>
    </lineage>
</organism>
<reference evidence="3 4" key="1">
    <citation type="submission" date="2024-09" db="EMBL/GenBank/DDBJ databases">
        <authorList>
            <person name="Sun Q."/>
            <person name="Mori K."/>
        </authorList>
    </citation>
    <scope>NUCLEOTIDE SEQUENCE [LARGE SCALE GENOMIC DNA]</scope>
    <source>
        <strain evidence="3 4">KCTC 23076</strain>
    </source>
</reference>
<dbReference type="EMBL" id="JBHLTG010000009">
    <property type="protein sequence ID" value="MFC0681797.1"/>
    <property type="molecule type" value="Genomic_DNA"/>
</dbReference>
<dbReference type="Proteomes" id="UP001589896">
    <property type="component" value="Unassembled WGS sequence"/>
</dbReference>
<dbReference type="InterPro" id="IPR003870">
    <property type="entry name" value="DUF222"/>
</dbReference>
<accession>A0ABV6RXT3</accession>
<dbReference type="InterPro" id="IPR003615">
    <property type="entry name" value="HNH_nuc"/>
</dbReference>
<feature type="compositionally biased region" description="Basic and acidic residues" evidence="1">
    <location>
        <begin position="435"/>
        <end position="455"/>
    </location>
</feature>
<dbReference type="RefSeq" id="WP_386675082.1">
    <property type="nucleotide sequence ID" value="NZ_JBHLTG010000009.1"/>
</dbReference>
<evidence type="ECO:0000313" key="3">
    <source>
        <dbReference type="EMBL" id="MFC0681797.1"/>
    </source>
</evidence>
<protein>
    <submittedName>
        <fullName evidence="3">DUF222 domain-containing protein</fullName>
    </submittedName>
</protein>
<proteinExistence type="predicted"/>
<gene>
    <name evidence="3" type="ORF">ACFFGH_28530</name>
</gene>
<feature type="domain" description="DUF222" evidence="2">
    <location>
        <begin position="40"/>
        <end position="366"/>
    </location>
</feature>
<evidence type="ECO:0000259" key="2">
    <source>
        <dbReference type="Pfam" id="PF02720"/>
    </source>
</evidence>
<sequence length="455" mass="50132">MSVLAERLMDTVTALAAALPAGDQLERTLQAMPERDVLRLVERIGSSRRLLDAVAARVAGELDRRDDVLDGDPFPTRMGERTLAEVVAREAGMPLATAQQWCAVGAGIAPRRSLLGEPLPGKHGRVAAAIDAGELTVEAGVWILRTLRQLEDLTAVEDRDWAEAMLVREAPRLTMREFGRLCGALRDRLDPDGIEPREEVMRAKAGIRETRTRDGLTRWIMDMDPEAEGIIRTAIDAITAPRRKVRFTDAAEEFDPAKQDDRTLAQKRLDAMTRIAGQYTASDDGVRAGTKVTMLVTCDYEVLRTKLGRASIFGVDQPVSAATARRLAADADIIPVVLGGESEILDIGRAKRLFTAAQRLAMAIRDGGCTWPGCEAPAHWCEAAHAKDPWSTTGRTDIADGTLLCPFHHRRLDNDGWNFEMRSGVPYFLPPPWIDPERRPRRGGRERLPERGATG</sequence>
<comment type="caution">
    <text evidence="3">The sequence shown here is derived from an EMBL/GenBank/DDBJ whole genome shotgun (WGS) entry which is preliminary data.</text>
</comment>
<feature type="region of interest" description="Disordered" evidence="1">
    <location>
        <begin position="433"/>
        <end position="455"/>
    </location>
</feature>
<name>A0ABV6RXT3_9GAMM</name>